<organism evidence="15 16">
    <name type="scientific">Herminiimonas aquatilis</name>
    <dbReference type="NCBI Taxonomy" id="345342"/>
    <lineage>
        <taxon>Bacteria</taxon>
        <taxon>Pseudomonadati</taxon>
        <taxon>Pseudomonadota</taxon>
        <taxon>Betaproteobacteria</taxon>
        <taxon>Burkholderiales</taxon>
        <taxon>Oxalobacteraceae</taxon>
        <taxon>Herminiimonas</taxon>
    </lineage>
</organism>
<protein>
    <recommendedName>
        <fullName evidence="14">Bifunctional adenosylcobalamin biosynthesis protein</fullName>
        <ecNumber evidence="14">2.7.1.156</ecNumber>
        <ecNumber evidence="14">2.7.7.62</ecNumber>
    </recommendedName>
</protein>
<dbReference type="Proteomes" id="UP001596379">
    <property type="component" value="Unassembled WGS sequence"/>
</dbReference>
<comment type="similarity">
    <text evidence="7 14">Belongs to the CobU/CobP family.</text>
</comment>
<evidence type="ECO:0000256" key="4">
    <source>
        <dbReference type="ARBA" id="ARBA00003889"/>
    </source>
</evidence>
<sequence length="182" mass="19992">MMRTLIIGGARSGKSAYAERLAVASRKRIVYIATAQAGDDEMKSRIAHHLERRDVYWTTVEEPIELARTIEKHSGTDTLVLVDCLTVWLSNLLFSEPRNYPDVGLIEPPPAFQYQRALLLQALDKAKGGVILVSNEIGQGVIPQGALSRWFVDESGRLNQDVAAVCDRAILIVAGLPVVLKG</sequence>
<accession>A0ABW2JA55</accession>
<dbReference type="GO" id="GO:0008820">
    <property type="term" value="F:cobinamide phosphate guanylyltransferase activity"/>
    <property type="evidence" value="ECO:0007669"/>
    <property type="project" value="UniProtKB-EC"/>
</dbReference>
<dbReference type="EMBL" id="JBHTCC010000004">
    <property type="protein sequence ID" value="MFC7299816.1"/>
    <property type="molecule type" value="Genomic_DNA"/>
</dbReference>
<evidence type="ECO:0000313" key="16">
    <source>
        <dbReference type="Proteomes" id="UP001596379"/>
    </source>
</evidence>
<proteinExistence type="inferred from homology"/>
<reference evidence="16" key="1">
    <citation type="journal article" date="2019" name="Int. J. Syst. Evol. Microbiol.">
        <title>The Global Catalogue of Microorganisms (GCM) 10K type strain sequencing project: providing services to taxonomists for standard genome sequencing and annotation.</title>
        <authorList>
            <consortium name="The Broad Institute Genomics Platform"/>
            <consortium name="The Broad Institute Genome Sequencing Center for Infectious Disease"/>
            <person name="Wu L."/>
            <person name="Ma J."/>
        </authorList>
    </citation>
    <scope>NUCLEOTIDE SEQUENCE [LARGE SCALE GENOMIC DNA]</scope>
    <source>
        <strain evidence="16">CCUG 36956</strain>
    </source>
</reference>
<dbReference type="EC" id="2.7.7.62" evidence="14"/>
<evidence type="ECO:0000256" key="9">
    <source>
        <dbReference type="ARBA" id="ARBA00022679"/>
    </source>
</evidence>
<evidence type="ECO:0000256" key="6">
    <source>
        <dbReference type="ARBA" id="ARBA00005159"/>
    </source>
</evidence>
<evidence type="ECO:0000256" key="2">
    <source>
        <dbReference type="ARBA" id="ARBA00000711"/>
    </source>
</evidence>
<dbReference type="Gene3D" id="3.40.50.300">
    <property type="entry name" value="P-loop containing nucleotide triphosphate hydrolases"/>
    <property type="match status" value="1"/>
</dbReference>
<evidence type="ECO:0000256" key="10">
    <source>
        <dbReference type="ARBA" id="ARBA00022741"/>
    </source>
</evidence>
<evidence type="ECO:0000256" key="13">
    <source>
        <dbReference type="ARBA" id="ARBA00023134"/>
    </source>
</evidence>
<comment type="catalytic activity">
    <reaction evidence="3">
        <text>adenosylcob(III)inamide + GTP = adenosylcob(III)inamide phosphate + GDP + H(+)</text>
        <dbReference type="Rhea" id="RHEA:15765"/>
        <dbReference type="ChEBI" id="CHEBI:2480"/>
        <dbReference type="ChEBI" id="CHEBI:15378"/>
        <dbReference type="ChEBI" id="CHEBI:37565"/>
        <dbReference type="ChEBI" id="CHEBI:58189"/>
        <dbReference type="ChEBI" id="CHEBI:58502"/>
        <dbReference type="EC" id="2.7.1.156"/>
    </reaction>
</comment>
<keyword evidence="11 14" id="KW-0418">Kinase</keyword>
<name>A0ABW2JA55_9BURK</name>
<keyword evidence="12 14" id="KW-0067">ATP-binding</keyword>
<evidence type="ECO:0000256" key="3">
    <source>
        <dbReference type="ARBA" id="ARBA00001522"/>
    </source>
</evidence>
<evidence type="ECO:0000256" key="8">
    <source>
        <dbReference type="ARBA" id="ARBA00022573"/>
    </source>
</evidence>
<comment type="caution">
    <text evidence="15">The sequence shown here is derived from an EMBL/GenBank/DDBJ whole genome shotgun (WGS) entry which is preliminary data.</text>
</comment>
<dbReference type="EC" id="2.7.1.156" evidence="14"/>
<dbReference type="GO" id="GO:0043752">
    <property type="term" value="F:adenosylcobinamide kinase activity"/>
    <property type="evidence" value="ECO:0007669"/>
    <property type="project" value="UniProtKB-EC"/>
</dbReference>
<evidence type="ECO:0000256" key="11">
    <source>
        <dbReference type="ARBA" id="ARBA00022777"/>
    </source>
</evidence>
<dbReference type="InterPro" id="IPR003203">
    <property type="entry name" value="CobU/CobP"/>
</dbReference>
<evidence type="ECO:0000256" key="14">
    <source>
        <dbReference type="PIRNR" id="PIRNR006135"/>
    </source>
</evidence>
<comment type="catalytic activity">
    <reaction evidence="1 14">
        <text>adenosylcob(III)inamide + ATP = adenosylcob(III)inamide phosphate + ADP + H(+)</text>
        <dbReference type="Rhea" id="RHEA:15769"/>
        <dbReference type="ChEBI" id="CHEBI:2480"/>
        <dbReference type="ChEBI" id="CHEBI:15378"/>
        <dbReference type="ChEBI" id="CHEBI:30616"/>
        <dbReference type="ChEBI" id="CHEBI:58502"/>
        <dbReference type="ChEBI" id="CHEBI:456216"/>
        <dbReference type="EC" id="2.7.1.156"/>
    </reaction>
</comment>
<dbReference type="NCBIfam" id="NF004469">
    <property type="entry name" value="PRK05800.1"/>
    <property type="match status" value="1"/>
</dbReference>
<dbReference type="InterPro" id="IPR027417">
    <property type="entry name" value="P-loop_NTPase"/>
</dbReference>
<keyword evidence="16" id="KW-1185">Reference proteome</keyword>
<evidence type="ECO:0000313" key="15">
    <source>
        <dbReference type="EMBL" id="MFC7299816.1"/>
    </source>
</evidence>
<keyword evidence="10 14" id="KW-0547">Nucleotide-binding</keyword>
<comment type="catalytic activity">
    <reaction evidence="2 14">
        <text>adenosylcob(III)inamide phosphate + GTP + H(+) = adenosylcob(III)inamide-GDP + diphosphate</text>
        <dbReference type="Rhea" id="RHEA:22712"/>
        <dbReference type="ChEBI" id="CHEBI:15378"/>
        <dbReference type="ChEBI" id="CHEBI:33019"/>
        <dbReference type="ChEBI" id="CHEBI:37565"/>
        <dbReference type="ChEBI" id="CHEBI:58502"/>
        <dbReference type="ChEBI" id="CHEBI:60487"/>
        <dbReference type="EC" id="2.7.7.62"/>
    </reaction>
</comment>
<dbReference type="PIRSF" id="PIRSF006135">
    <property type="entry name" value="CobU"/>
    <property type="match status" value="1"/>
</dbReference>
<keyword evidence="9 14" id="KW-0808">Transferase</keyword>
<dbReference type="CDD" id="cd00544">
    <property type="entry name" value="CobU"/>
    <property type="match status" value="1"/>
</dbReference>
<evidence type="ECO:0000256" key="7">
    <source>
        <dbReference type="ARBA" id="ARBA00007490"/>
    </source>
</evidence>
<dbReference type="PANTHER" id="PTHR34848">
    <property type="match status" value="1"/>
</dbReference>
<comment type="function">
    <text evidence="4 14">Catalyzes ATP-dependent phosphorylation of adenosylcobinamide and addition of GMP to adenosylcobinamide phosphate.</text>
</comment>
<gene>
    <name evidence="15" type="primary">cobU</name>
    <name evidence="15" type="ORF">ACFQO0_15360</name>
</gene>
<dbReference type="RefSeq" id="WP_382236514.1">
    <property type="nucleotide sequence ID" value="NZ_JBHTCC010000004.1"/>
</dbReference>
<keyword evidence="8 14" id="KW-0169">Cobalamin biosynthesis</keyword>
<dbReference type="PANTHER" id="PTHR34848:SF1">
    <property type="entry name" value="BIFUNCTIONAL ADENOSYLCOBALAMIN BIOSYNTHESIS PROTEIN COBU"/>
    <property type="match status" value="1"/>
</dbReference>
<keyword evidence="13 14" id="KW-0342">GTP-binding</keyword>
<evidence type="ECO:0000256" key="1">
    <source>
        <dbReference type="ARBA" id="ARBA00000312"/>
    </source>
</evidence>
<dbReference type="SUPFAM" id="SSF52540">
    <property type="entry name" value="P-loop containing nucleoside triphosphate hydrolases"/>
    <property type="match status" value="1"/>
</dbReference>
<evidence type="ECO:0000256" key="5">
    <source>
        <dbReference type="ARBA" id="ARBA00004692"/>
    </source>
</evidence>
<comment type="pathway">
    <text evidence="5 14">Cofactor biosynthesis; adenosylcobalamin biosynthesis; adenosylcobalamin from cob(II)yrinate a,c-diamide: step 6/7.</text>
</comment>
<dbReference type="Pfam" id="PF02283">
    <property type="entry name" value="CobU"/>
    <property type="match status" value="1"/>
</dbReference>
<evidence type="ECO:0000256" key="12">
    <source>
        <dbReference type="ARBA" id="ARBA00022840"/>
    </source>
</evidence>
<comment type="pathway">
    <text evidence="6 14">Cofactor biosynthesis; adenosylcobalamin biosynthesis; adenosylcobalamin from cob(II)yrinate a,c-diamide: step 5/7.</text>
</comment>
<keyword evidence="15" id="KW-0548">Nucleotidyltransferase</keyword>